<reference evidence="2" key="1">
    <citation type="journal article" date="2019" name="Int. J. Syst. Evol. Microbiol.">
        <title>The Global Catalogue of Microorganisms (GCM) 10K type strain sequencing project: providing services to taxonomists for standard genome sequencing and annotation.</title>
        <authorList>
            <consortium name="The Broad Institute Genomics Platform"/>
            <consortium name="The Broad Institute Genome Sequencing Center for Infectious Disease"/>
            <person name="Wu L."/>
            <person name="Ma J."/>
        </authorList>
    </citation>
    <scope>NUCLEOTIDE SEQUENCE [LARGE SCALE GENOMIC DNA]</scope>
    <source>
        <strain evidence="2">CECT 8531</strain>
    </source>
</reference>
<accession>A0ABV8RE26</accession>
<evidence type="ECO:0000313" key="1">
    <source>
        <dbReference type="EMBL" id="MFC4291612.1"/>
    </source>
</evidence>
<evidence type="ECO:0000313" key="2">
    <source>
        <dbReference type="Proteomes" id="UP001595887"/>
    </source>
</evidence>
<dbReference type="EMBL" id="JBHSDH010000013">
    <property type="protein sequence ID" value="MFC4291612.1"/>
    <property type="molecule type" value="Genomic_DNA"/>
</dbReference>
<protein>
    <recommendedName>
        <fullName evidence="3">DUF2867 domain-containing protein</fullName>
    </recommendedName>
</protein>
<name>A0ABV8RE26_9SPHN</name>
<keyword evidence="2" id="KW-1185">Reference proteome</keyword>
<dbReference type="RefSeq" id="WP_381421632.1">
    <property type="nucleotide sequence ID" value="NZ_JBHSDH010000013.1"/>
</dbReference>
<dbReference type="Proteomes" id="UP001595887">
    <property type="component" value="Unassembled WGS sequence"/>
</dbReference>
<organism evidence="1 2">
    <name type="scientific">Sphingorhabdus arenilitoris</name>
    <dbReference type="NCBI Taxonomy" id="1490041"/>
    <lineage>
        <taxon>Bacteria</taxon>
        <taxon>Pseudomonadati</taxon>
        <taxon>Pseudomonadota</taxon>
        <taxon>Alphaproteobacteria</taxon>
        <taxon>Sphingomonadales</taxon>
        <taxon>Sphingomonadaceae</taxon>
        <taxon>Sphingorhabdus</taxon>
    </lineage>
</organism>
<comment type="caution">
    <text evidence="1">The sequence shown here is derived from an EMBL/GenBank/DDBJ whole genome shotgun (WGS) entry which is preliminary data.</text>
</comment>
<evidence type="ECO:0008006" key="3">
    <source>
        <dbReference type="Google" id="ProtNLM"/>
    </source>
</evidence>
<sequence>MMPMPHMLPDNALHRHYRDEGGYADCYHVKVSTVVTLNEFVQAFYTSRLFKFERLILRLLIAKPSTDHQARLLAHGEIENFSAWTVETRSEGQLLMRDYKGMTLSWFMVTEDQGSKLFFGTAIVRAKGNGSRIPRLFSATLWFHKLYSRALLWSAVRNLPTT</sequence>
<gene>
    <name evidence="1" type="ORF">ACFOWX_04200</name>
</gene>
<proteinExistence type="predicted"/>